<evidence type="ECO:0000256" key="1">
    <source>
        <dbReference type="SAM" id="Phobius"/>
    </source>
</evidence>
<accession>A0ABW7I619</accession>
<dbReference type="EMBL" id="JBIHMM010000001">
    <property type="protein sequence ID" value="MFH0253354.1"/>
    <property type="molecule type" value="Genomic_DNA"/>
</dbReference>
<organism evidence="2 3">
    <name type="scientific">Roseovarius aquimarinus</name>
    <dbReference type="NCBI Taxonomy" id="1229156"/>
    <lineage>
        <taxon>Bacteria</taxon>
        <taxon>Pseudomonadati</taxon>
        <taxon>Pseudomonadota</taxon>
        <taxon>Alphaproteobacteria</taxon>
        <taxon>Rhodobacterales</taxon>
        <taxon>Roseobacteraceae</taxon>
        <taxon>Roseovarius</taxon>
    </lineage>
</organism>
<reference evidence="2 3" key="1">
    <citation type="submission" date="2024-10" db="EMBL/GenBank/DDBJ databases">
        <authorList>
            <person name="Yang X.-N."/>
        </authorList>
    </citation>
    <scope>NUCLEOTIDE SEQUENCE [LARGE SCALE GENOMIC DNA]</scope>
    <source>
        <strain evidence="2 3">CAU 1059</strain>
    </source>
</reference>
<keyword evidence="1" id="KW-1133">Transmembrane helix</keyword>
<dbReference type="RefSeq" id="WP_377167819.1">
    <property type="nucleotide sequence ID" value="NZ_JBHTJC010000001.1"/>
</dbReference>
<dbReference type="Proteomes" id="UP001607157">
    <property type="component" value="Unassembled WGS sequence"/>
</dbReference>
<name>A0ABW7I619_9RHOB</name>
<keyword evidence="1" id="KW-0812">Transmembrane</keyword>
<sequence>MGGATCETCLRLRWFLMTAAPLIVGIYLQPGWAVPLAQLVPSPMAIGIAIWVGGAAIFALRLAAHRRSAEG</sequence>
<evidence type="ECO:0000313" key="2">
    <source>
        <dbReference type="EMBL" id="MFH0253354.1"/>
    </source>
</evidence>
<protein>
    <submittedName>
        <fullName evidence="2">Uncharacterized protein</fullName>
    </submittedName>
</protein>
<keyword evidence="3" id="KW-1185">Reference proteome</keyword>
<comment type="caution">
    <text evidence="2">The sequence shown here is derived from an EMBL/GenBank/DDBJ whole genome shotgun (WGS) entry which is preliminary data.</text>
</comment>
<gene>
    <name evidence="2" type="ORF">ACGRVM_05595</name>
</gene>
<feature type="transmembrane region" description="Helical" evidence="1">
    <location>
        <begin position="44"/>
        <end position="64"/>
    </location>
</feature>
<keyword evidence="1" id="KW-0472">Membrane</keyword>
<proteinExistence type="predicted"/>
<feature type="transmembrane region" description="Helical" evidence="1">
    <location>
        <begin position="12"/>
        <end position="32"/>
    </location>
</feature>
<evidence type="ECO:0000313" key="3">
    <source>
        <dbReference type="Proteomes" id="UP001607157"/>
    </source>
</evidence>